<evidence type="ECO:0000256" key="2">
    <source>
        <dbReference type="ARBA" id="ARBA00004611"/>
    </source>
</evidence>
<evidence type="ECO:0000256" key="13">
    <source>
        <dbReference type="SAM" id="MobiDB-lite"/>
    </source>
</evidence>
<proteinExistence type="inferred from homology"/>
<keyword evidence="15" id="KW-1185">Reference proteome</keyword>
<dbReference type="InterPro" id="IPR042815">
    <property type="entry name" value="DRC10"/>
</dbReference>
<comment type="subunit">
    <text evidence="11">Component of the nexin-dynein regulatory complex (N-DRC). Interacts with CFAP52.</text>
</comment>
<feature type="coiled-coil region" evidence="12">
    <location>
        <begin position="224"/>
        <end position="316"/>
    </location>
</feature>
<comment type="function">
    <text evidence="1">Component of the nexin-dynein regulatory complex (N-DRC), a key regulator of ciliary/flagellar motility which maintains the alignment and integrity of the distal axoneme and regulates microtubule sliding in motile axonemes.</text>
</comment>
<evidence type="ECO:0000256" key="11">
    <source>
        <dbReference type="ARBA" id="ARBA00046836"/>
    </source>
</evidence>
<keyword evidence="7" id="KW-0969">Cilium</keyword>
<keyword evidence="8" id="KW-0206">Cytoskeleton</keyword>
<organism evidence="14 15">
    <name type="scientific">Geranomyces variabilis</name>
    <dbReference type="NCBI Taxonomy" id="109894"/>
    <lineage>
        <taxon>Eukaryota</taxon>
        <taxon>Fungi</taxon>
        <taxon>Fungi incertae sedis</taxon>
        <taxon>Chytridiomycota</taxon>
        <taxon>Chytridiomycota incertae sedis</taxon>
        <taxon>Chytridiomycetes</taxon>
        <taxon>Spizellomycetales</taxon>
        <taxon>Powellomycetaceae</taxon>
        <taxon>Geranomyces</taxon>
    </lineage>
</organism>
<dbReference type="InterPro" id="IPR000048">
    <property type="entry name" value="IQ_motif_EF-hand-BS"/>
</dbReference>
<feature type="compositionally biased region" description="Basic residues" evidence="13">
    <location>
        <begin position="435"/>
        <end position="452"/>
    </location>
</feature>
<gene>
    <name evidence="14" type="ORF">HDU87_008414</name>
</gene>
<comment type="caution">
    <text evidence="14">The sequence shown here is derived from an EMBL/GenBank/DDBJ whole genome shotgun (WGS) entry which is preliminary data.</text>
</comment>
<evidence type="ECO:0000313" key="14">
    <source>
        <dbReference type="EMBL" id="KAJ3171307.1"/>
    </source>
</evidence>
<dbReference type="Pfam" id="PF00612">
    <property type="entry name" value="IQ"/>
    <property type="match status" value="1"/>
</dbReference>
<comment type="similarity">
    <text evidence="3">Belongs to the DRC10 family.</text>
</comment>
<evidence type="ECO:0000313" key="15">
    <source>
        <dbReference type="Proteomes" id="UP001212152"/>
    </source>
</evidence>
<dbReference type="PROSITE" id="PS50096">
    <property type="entry name" value="IQ"/>
    <property type="match status" value="1"/>
</dbReference>
<sequence>MTAVSSNFQIRKDSPLPPIGSAGISDVYGPASRLGTGRTGGAAGGYGSRTTTPHSELITDTAATDAVSAFSNKLTNVEAQRVMSVLMEMQKKVQLVGLLPDSMDRRMSTIFSQEVSAAIAELRQLEERYEFLLNSNGSRPSITPEMREVGRQIRSVTRSLVRHFLHNPAATSKLRYLKSTKLPSVTQFEQLLQEVKMLVYERLGTTVEDEKQRQDQLAIIIAKEQKTSSDVAALREELDKAKKERTVEINKRNEVIRRLKEELRNIKKQAEETTKRLEARSKQKEDSDVQVFRDKEISMKQECAALKAELAELVKNNGENEAALRKRKFKIESEVENWIHKYDQDMDEKQTELEDITAIYMEEKAQLDELTARHDDLKKEYEAIMAERKIEEEKRMEREMQLKKRTGAATRIQAWFKGWKVRRDMKKQRSGSGKKGAKGKGGKGKAKTAKKK</sequence>
<keyword evidence="12" id="KW-0175">Coiled coil</keyword>
<evidence type="ECO:0000256" key="3">
    <source>
        <dbReference type="ARBA" id="ARBA00009071"/>
    </source>
</evidence>
<protein>
    <recommendedName>
        <fullName evidence="4">Dynein regulatory complex protein 10</fullName>
    </recommendedName>
    <alternativeName>
        <fullName evidence="10">IQ domain-containing protein D</fullName>
    </alternativeName>
</protein>
<evidence type="ECO:0000256" key="4">
    <source>
        <dbReference type="ARBA" id="ARBA00021752"/>
    </source>
</evidence>
<comment type="subcellular location">
    <subcellularLocation>
        <location evidence="2">Cytoplasm</location>
        <location evidence="2">Cytoskeleton</location>
        <location evidence="2">Flagellum axoneme</location>
    </subcellularLocation>
</comment>
<evidence type="ECO:0000256" key="5">
    <source>
        <dbReference type="ARBA" id="ARBA00022490"/>
    </source>
</evidence>
<evidence type="ECO:0000256" key="9">
    <source>
        <dbReference type="ARBA" id="ARBA00023273"/>
    </source>
</evidence>
<keyword evidence="6" id="KW-0282">Flagellum</keyword>
<dbReference type="SMART" id="SM00015">
    <property type="entry name" value="IQ"/>
    <property type="match status" value="1"/>
</dbReference>
<evidence type="ECO:0000256" key="7">
    <source>
        <dbReference type="ARBA" id="ARBA00023069"/>
    </source>
</evidence>
<feature type="region of interest" description="Disordered" evidence="13">
    <location>
        <begin position="422"/>
        <end position="452"/>
    </location>
</feature>
<dbReference type="AlphaFoldDB" id="A0AAD5TE19"/>
<dbReference type="CDD" id="cd23767">
    <property type="entry name" value="IQCD"/>
    <property type="match status" value="1"/>
</dbReference>
<name>A0AAD5TE19_9FUNG</name>
<evidence type="ECO:0000256" key="12">
    <source>
        <dbReference type="SAM" id="Coils"/>
    </source>
</evidence>
<dbReference type="Proteomes" id="UP001212152">
    <property type="component" value="Unassembled WGS sequence"/>
</dbReference>
<evidence type="ECO:0000256" key="1">
    <source>
        <dbReference type="ARBA" id="ARBA00003029"/>
    </source>
</evidence>
<evidence type="ECO:0000256" key="6">
    <source>
        <dbReference type="ARBA" id="ARBA00022846"/>
    </source>
</evidence>
<reference evidence="14" key="1">
    <citation type="submission" date="2020-05" db="EMBL/GenBank/DDBJ databases">
        <title>Phylogenomic resolution of chytrid fungi.</title>
        <authorList>
            <person name="Stajich J.E."/>
            <person name="Amses K."/>
            <person name="Simmons R."/>
            <person name="Seto K."/>
            <person name="Myers J."/>
            <person name="Bonds A."/>
            <person name="Quandt C.A."/>
            <person name="Barry K."/>
            <person name="Liu P."/>
            <person name="Grigoriev I."/>
            <person name="Longcore J.E."/>
            <person name="James T.Y."/>
        </authorList>
    </citation>
    <scope>NUCLEOTIDE SEQUENCE</scope>
    <source>
        <strain evidence="14">JEL0379</strain>
    </source>
</reference>
<dbReference type="EMBL" id="JADGJQ010000088">
    <property type="protein sequence ID" value="KAJ3171307.1"/>
    <property type="molecule type" value="Genomic_DNA"/>
</dbReference>
<dbReference type="PANTHER" id="PTHR31598">
    <property type="entry name" value="IQ DOMAIN-CONTAINING PROTEIN D"/>
    <property type="match status" value="1"/>
</dbReference>
<keyword evidence="9" id="KW-0966">Cell projection</keyword>
<accession>A0AAD5TE19</accession>
<dbReference type="PANTHER" id="PTHR31598:SF1">
    <property type="entry name" value="DYNEIN REGULATORY COMPLEX PROTEIN 10"/>
    <property type="match status" value="1"/>
</dbReference>
<evidence type="ECO:0000256" key="8">
    <source>
        <dbReference type="ARBA" id="ARBA00023212"/>
    </source>
</evidence>
<keyword evidence="5" id="KW-0963">Cytoplasm</keyword>
<feature type="coiled-coil region" evidence="12">
    <location>
        <begin position="346"/>
        <end position="406"/>
    </location>
</feature>
<evidence type="ECO:0000256" key="10">
    <source>
        <dbReference type="ARBA" id="ARBA00032180"/>
    </source>
</evidence>